<dbReference type="SUPFAM" id="SSF82689">
    <property type="entry name" value="Mechanosensitive channel protein MscS (YggB), C-terminal domain"/>
    <property type="match status" value="1"/>
</dbReference>
<feature type="domain" description="Mechanosensitive ion channel MscS C-terminal" evidence="11">
    <location>
        <begin position="766"/>
        <end position="846"/>
    </location>
</feature>
<organism evidence="12 13">
    <name type="scientific">Roseiconus nitratireducens</name>
    <dbReference type="NCBI Taxonomy" id="2605748"/>
    <lineage>
        <taxon>Bacteria</taxon>
        <taxon>Pseudomonadati</taxon>
        <taxon>Planctomycetota</taxon>
        <taxon>Planctomycetia</taxon>
        <taxon>Pirellulales</taxon>
        <taxon>Pirellulaceae</taxon>
        <taxon>Roseiconus</taxon>
    </lineage>
</organism>
<keyword evidence="7" id="KW-0175">Coiled coil</keyword>
<name>A0A5M6D5L9_9BACT</name>
<dbReference type="InterPro" id="IPR006685">
    <property type="entry name" value="MscS_channel_2nd"/>
</dbReference>
<gene>
    <name evidence="12" type="ORF">FYK55_16855</name>
</gene>
<keyword evidence="4 9" id="KW-0812">Transmembrane</keyword>
<dbReference type="Gene3D" id="1.10.287.1260">
    <property type="match status" value="1"/>
</dbReference>
<dbReference type="Pfam" id="PF00924">
    <property type="entry name" value="MS_channel_2nd"/>
    <property type="match status" value="1"/>
</dbReference>
<sequence length="883" mass="97874">MCVCPPRARAPARERTARWLRQPPSPNQPAEPATQSVPRQEPWNQDVRLPTSCPGSRPGTHCTLAPPALPSSPLPFPLGQTDLPSARAIRFNGRRWRQNPMLLGSSASPTQSTQTTSTDRSMDGIARLTKFIARPTIRRLDGLALLALGYLLIGPPVHGWTQSAEIALLPGAQRAAVSESAERSQPDAENSVDLETQQRTARQNADRVRAAIEAHRTAGSTAPTDLIDELRLWEEIELVAAQRELVRDELRNAGTPPDTGLRLEDDPPATYLQYDQLRDRLASLRSQLLAIENEWQAEKNLLTLAKRQLLESEQLRRRLNDQIESSVAPQRARLQRQRSLAMLESQLLSSRCELHREQVSLDAGQVAAAKQSVTQLEAVVAAYAGRFIMTQAELNERLARIDELEDQLRQQLDQAEIRLRRAMHPHAAGSDDTAATTYQVAHEESKLLQQTLSEANLIKECWRRRYKLAAGIATAEEIATWLEETRQAKRRIAHIAETIQLRNRQRQEKLIAIGGTEVIGTTQSVAPAAARQVDELKHMVGIYGSIQALATNGGRLIDRFIEDLEATQRQFSLADWTQLALGGLLAAWEYELTSIDDEPITVRKIVFGLTLLFLGYLFSRALATLLASRLLPRFGLSEAAISVFRTLSFYAMLTALVLLSLDLVNVPLTVFAFLGGAVAIGLGFGSQNLINNFISGLILLAERPIRVGDLVNVDGIDANVTNIGARSTRVRTGANLEILVPNSRFLENNVTNWTLSDTRIRTSVCVGVAYGSPVKEVLSTLRQVIDAHPRVLRAPEPIVLFQDFGDNSLAFEAHFWIHMRQMMDAAKVRSELRVAIDEAFRERSIVIAFPQRDVHLDIQSPVEVRLADHPAPGLAHGTGRHAA</sequence>
<feature type="compositionally biased region" description="Polar residues" evidence="8">
    <location>
        <begin position="193"/>
        <end position="203"/>
    </location>
</feature>
<dbReference type="PANTHER" id="PTHR30347:SF1">
    <property type="entry name" value="MECHANOSENSITIVE CHANNEL MSCK"/>
    <property type="match status" value="1"/>
</dbReference>
<dbReference type="AlphaFoldDB" id="A0A5M6D5L9"/>
<feature type="transmembrane region" description="Helical" evidence="9">
    <location>
        <begin position="605"/>
        <end position="627"/>
    </location>
</feature>
<evidence type="ECO:0000256" key="5">
    <source>
        <dbReference type="ARBA" id="ARBA00022989"/>
    </source>
</evidence>
<dbReference type="GO" id="GO:0005886">
    <property type="term" value="C:plasma membrane"/>
    <property type="evidence" value="ECO:0007669"/>
    <property type="project" value="UniProtKB-SubCell"/>
</dbReference>
<keyword evidence="6 9" id="KW-0472">Membrane</keyword>
<evidence type="ECO:0000259" key="11">
    <source>
        <dbReference type="Pfam" id="PF21082"/>
    </source>
</evidence>
<proteinExistence type="inferred from homology"/>
<dbReference type="InterPro" id="IPR052702">
    <property type="entry name" value="MscS-like_channel"/>
</dbReference>
<evidence type="ECO:0000256" key="1">
    <source>
        <dbReference type="ARBA" id="ARBA00004651"/>
    </source>
</evidence>
<feature type="region of interest" description="Disordered" evidence="8">
    <location>
        <begin position="1"/>
        <end position="59"/>
    </location>
</feature>
<protein>
    <submittedName>
        <fullName evidence="12">Mechanosensitive ion channel</fullName>
    </submittedName>
</protein>
<dbReference type="InterPro" id="IPR011066">
    <property type="entry name" value="MscS_channel_C_sf"/>
</dbReference>
<dbReference type="EMBL" id="VWOX01000009">
    <property type="protein sequence ID" value="KAA5541870.1"/>
    <property type="molecule type" value="Genomic_DNA"/>
</dbReference>
<dbReference type="InterPro" id="IPR011014">
    <property type="entry name" value="MscS_channel_TM-2"/>
</dbReference>
<reference evidence="12 13" key="1">
    <citation type="submission" date="2019-08" db="EMBL/GenBank/DDBJ databases">
        <authorList>
            <person name="Dhanesh K."/>
            <person name="Kumar G."/>
            <person name="Sasikala C."/>
            <person name="Venkata Ramana C."/>
        </authorList>
    </citation>
    <scope>NUCLEOTIDE SEQUENCE [LARGE SCALE GENOMIC DNA]</scope>
    <source>
        <strain evidence="12 13">JC645</strain>
    </source>
</reference>
<feature type="region of interest" description="Disordered" evidence="8">
    <location>
        <begin position="100"/>
        <end position="120"/>
    </location>
</feature>
<dbReference type="InterPro" id="IPR010920">
    <property type="entry name" value="LSM_dom_sf"/>
</dbReference>
<feature type="region of interest" description="Disordered" evidence="8">
    <location>
        <begin position="177"/>
        <end position="205"/>
    </location>
</feature>
<evidence type="ECO:0000313" key="12">
    <source>
        <dbReference type="EMBL" id="KAA5541870.1"/>
    </source>
</evidence>
<feature type="transmembrane region" description="Helical" evidence="9">
    <location>
        <begin position="666"/>
        <end position="685"/>
    </location>
</feature>
<evidence type="ECO:0000256" key="8">
    <source>
        <dbReference type="SAM" id="MobiDB-lite"/>
    </source>
</evidence>
<evidence type="ECO:0000256" key="4">
    <source>
        <dbReference type="ARBA" id="ARBA00022692"/>
    </source>
</evidence>
<dbReference type="SUPFAM" id="SSF50182">
    <property type="entry name" value="Sm-like ribonucleoproteins"/>
    <property type="match status" value="1"/>
</dbReference>
<feature type="compositionally biased region" description="Low complexity" evidence="8">
    <location>
        <begin position="105"/>
        <end position="118"/>
    </location>
</feature>
<dbReference type="SUPFAM" id="SSF82861">
    <property type="entry name" value="Mechanosensitive channel protein MscS (YggB), transmembrane region"/>
    <property type="match status" value="1"/>
</dbReference>
<feature type="coiled-coil region" evidence="7">
    <location>
        <begin position="274"/>
        <end position="322"/>
    </location>
</feature>
<evidence type="ECO:0000256" key="9">
    <source>
        <dbReference type="SAM" id="Phobius"/>
    </source>
</evidence>
<dbReference type="Proteomes" id="UP000324479">
    <property type="component" value="Unassembled WGS sequence"/>
</dbReference>
<evidence type="ECO:0000256" key="7">
    <source>
        <dbReference type="SAM" id="Coils"/>
    </source>
</evidence>
<dbReference type="Gene3D" id="2.30.30.60">
    <property type="match status" value="1"/>
</dbReference>
<keyword evidence="5 9" id="KW-1133">Transmembrane helix</keyword>
<dbReference type="InterPro" id="IPR023408">
    <property type="entry name" value="MscS_beta-dom_sf"/>
</dbReference>
<dbReference type="PANTHER" id="PTHR30347">
    <property type="entry name" value="POTASSIUM CHANNEL RELATED"/>
    <property type="match status" value="1"/>
</dbReference>
<evidence type="ECO:0000256" key="6">
    <source>
        <dbReference type="ARBA" id="ARBA00023136"/>
    </source>
</evidence>
<feature type="transmembrane region" description="Helical" evidence="9">
    <location>
        <begin position="639"/>
        <end position="660"/>
    </location>
</feature>
<keyword evidence="13" id="KW-1185">Reference proteome</keyword>
<dbReference type="GO" id="GO:0008381">
    <property type="term" value="F:mechanosensitive monoatomic ion channel activity"/>
    <property type="evidence" value="ECO:0007669"/>
    <property type="project" value="UniProtKB-ARBA"/>
</dbReference>
<comment type="caution">
    <text evidence="12">The sequence shown here is derived from an EMBL/GenBank/DDBJ whole genome shotgun (WGS) entry which is preliminary data.</text>
</comment>
<evidence type="ECO:0000256" key="2">
    <source>
        <dbReference type="ARBA" id="ARBA00008017"/>
    </source>
</evidence>
<keyword evidence="3" id="KW-1003">Cell membrane</keyword>
<dbReference type="InterPro" id="IPR049278">
    <property type="entry name" value="MS_channel_C"/>
</dbReference>
<dbReference type="Pfam" id="PF21082">
    <property type="entry name" value="MS_channel_3rd"/>
    <property type="match status" value="1"/>
</dbReference>
<evidence type="ECO:0000259" key="10">
    <source>
        <dbReference type="Pfam" id="PF00924"/>
    </source>
</evidence>
<feature type="domain" description="Mechanosensitive ion channel MscS" evidence="10">
    <location>
        <begin position="688"/>
        <end position="754"/>
    </location>
</feature>
<dbReference type="Gene3D" id="3.30.70.100">
    <property type="match status" value="1"/>
</dbReference>
<evidence type="ECO:0000313" key="13">
    <source>
        <dbReference type="Proteomes" id="UP000324479"/>
    </source>
</evidence>
<feature type="coiled-coil region" evidence="7">
    <location>
        <begin position="391"/>
        <end position="421"/>
    </location>
</feature>
<evidence type="ECO:0000256" key="3">
    <source>
        <dbReference type="ARBA" id="ARBA00022475"/>
    </source>
</evidence>
<comment type="similarity">
    <text evidence="2">Belongs to the MscS (TC 1.A.23) family.</text>
</comment>
<comment type="subcellular location">
    <subcellularLocation>
        <location evidence="1">Cell membrane</location>
        <topology evidence="1">Multi-pass membrane protein</topology>
    </subcellularLocation>
</comment>
<accession>A0A5M6D5L9</accession>